<evidence type="ECO:0000256" key="2">
    <source>
        <dbReference type="ARBA" id="ARBA00022490"/>
    </source>
</evidence>
<dbReference type="EMBL" id="CAJJDO010000121">
    <property type="protein sequence ID" value="CAD8199219.1"/>
    <property type="molecule type" value="Genomic_DNA"/>
</dbReference>
<dbReference type="InterPro" id="IPR028021">
    <property type="entry name" value="Katanin_C-terminal"/>
</dbReference>
<keyword evidence="3" id="KW-0206">Cytoskeleton</keyword>
<dbReference type="PROSITE" id="PS50294">
    <property type="entry name" value="WD_REPEATS_REGION"/>
    <property type="match status" value="1"/>
</dbReference>
<evidence type="ECO:0000313" key="7">
    <source>
        <dbReference type="Proteomes" id="UP000689195"/>
    </source>
</evidence>
<keyword evidence="4" id="KW-0853">WD repeat</keyword>
<dbReference type="InterPro" id="IPR001680">
    <property type="entry name" value="WD40_rpt"/>
</dbReference>
<dbReference type="Proteomes" id="UP000689195">
    <property type="component" value="Unassembled WGS sequence"/>
</dbReference>
<protein>
    <recommendedName>
        <fullName evidence="5">Katanin p80 subunit C-terminal domain-containing protein</fullName>
    </recommendedName>
</protein>
<dbReference type="PANTHER" id="PTHR19845:SF0">
    <property type="entry name" value="KATANIN P80 WD40 REPEAT-CONTAINING SUBUNIT B1"/>
    <property type="match status" value="1"/>
</dbReference>
<organism evidence="6 7">
    <name type="scientific">Paramecium pentaurelia</name>
    <dbReference type="NCBI Taxonomy" id="43138"/>
    <lineage>
        <taxon>Eukaryota</taxon>
        <taxon>Sar</taxon>
        <taxon>Alveolata</taxon>
        <taxon>Ciliophora</taxon>
        <taxon>Intramacronucleata</taxon>
        <taxon>Oligohymenophorea</taxon>
        <taxon>Peniculida</taxon>
        <taxon>Parameciidae</taxon>
        <taxon>Paramecium</taxon>
    </lineage>
</organism>
<dbReference type="PANTHER" id="PTHR19845">
    <property type="entry name" value="KATANIN P80 SUBUNIT"/>
    <property type="match status" value="1"/>
</dbReference>
<comment type="caution">
    <text evidence="6">The sequence shown here is derived from an EMBL/GenBank/DDBJ whole genome shotgun (WGS) entry which is preliminary data.</text>
</comment>
<name>A0A8S1XE53_9CILI</name>
<gene>
    <name evidence="6" type="ORF">PPENT_87.1.T1210061</name>
</gene>
<proteinExistence type="predicted"/>
<keyword evidence="2" id="KW-0963">Cytoplasm</keyword>
<feature type="domain" description="Katanin p80 subunit C-terminal" evidence="5">
    <location>
        <begin position="332"/>
        <end position="495"/>
    </location>
</feature>
<dbReference type="OrthoDB" id="1930760at2759"/>
<dbReference type="GO" id="GO:0008352">
    <property type="term" value="C:katanin complex"/>
    <property type="evidence" value="ECO:0007669"/>
    <property type="project" value="TreeGrafter"/>
</dbReference>
<dbReference type="GO" id="GO:0008017">
    <property type="term" value="F:microtubule binding"/>
    <property type="evidence" value="ECO:0007669"/>
    <property type="project" value="InterPro"/>
</dbReference>
<evidence type="ECO:0000313" key="6">
    <source>
        <dbReference type="EMBL" id="CAD8199219.1"/>
    </source>
</evidence>
<dbReference type="Pfam" id="PF00400">
    <property type="entry name" value="WD40"/>
    <property type="match status" value="1"/>
</dbReference>
<keyword evidence="7" id="KW-1185">Reference proteome</keyword>
<dbReference type="PROSITE" id="PS50082">
    <property type="entry name" value="WD_REPEATS_2"/>
    <property type="match status" value="1"/>
</dbReference>
<accession>A0A8S1XE53</accession>
<evidence type="ECO:0000256" key="1">
    <source>
        <dbReference type="ARBA" id="ARBA00004245"/>
    </source>
</evidence>
<evidence type="ECO:0000259" key="5">
    <source>
        <dbReference type="Pfam" id="PF13925"/>
    </source>
</evidence>
<dbReference type="SMART" id="SM00320">
    <property type="entry name" value="WD40"/>
    <property type="match status" value="3"/>
</dbReference>
<dbReference type="GO" id="GO:0007019">
    <property type="term" value="P:microtubule depolymerization"/>
    <property type="evidence" value="ECO:0007669"/>
    <property type="project" value="TreeGrafter"/>
</dbReference>
<evidence type="ECO:0000256" key="4">
    <source>
        <dbReference type="PROSITE-ProRule" id="PRU00221"/>
    </source>
</evidence>
<comment type="subcellular location">
    <subcellularLocation>
        <location evidence="1">Cytoplasm</location>
        <location evidence="1">Cytoskeleton</location>
    </subcellularLocation>
</comment>
<feature type="repeat" description="WD" evidence="4">
    <location>
        <begin position="85"/>
        <end position="126"/>
    </location>
</feature>
<reference evidence="6" key="1">
    <citation type="submission" date="2021-01" db="EMBL/GenBank/DDBJ databases">
        <authorList>
            <consortium name="Genoscope - CEA"/>
            <person name="William W."/>
        </authorList>
    </citation>
    <scope>NUCLEOTIDE SEQUENCE</scope>
</reference>
<sequence>MTLSNSAKVSCIEFSQQNNLILEGTQQGKILILNLEQQIQQETKSSHKDIITNLTNYDINTYLSGSQDSVIMIHDLRQNEPIAQIKQHKQQINDIVTDLDTFRFICGSQDATISVWDFRNYSQYQALLDHQDSVNNLLMIKNTNTLFTSGDKFMIQSWDINKQTQKNRISLTQQPIQKMAFDYQQDILICAQQDNLDIFNTELLQLNTIEMDWQRIKDIKIEDDIVKILEDRDVILKLHKFQLELNGQQVEDNQKDIKDIQIPFSQLMQFDQCFYPSQSKENFDQSYEEEDQISDDIITTQKLSLKFSQLIYTKSNQDKYIQLEIIQEISNDHSKIKMILNDRIQKLKPIIKLYSQNDMKQCIQQINRCNDNSALIDLFALLKLDPAQRKIQAEDIILLLENVIIILNSKYSYQVIKGLEFIKFCFYQIKDNILSYKTAKKQPQNKVQDKNQIRQKSYDTLILQFDKIMKLPKLNKLLQVKDTNLVNLTSQIKNEISQFLNKLE</sequence>
<dbReference type="Pfam" id="PF13925">
    <property type="entry name" value="Katanin_con80"/>
    <property type="match status" value="1"/>
</dbReference>
<evidence type="ECO:0000256" key="3">
    <source>
        <dbReference type="ARBA" id="ARBA00023212"/>
    </source>
</evidence>
<dbReference type="AlphaFoldDB" id="A0A8S1XE53"/>